<dbReference type="Gene3D" id="3.30.110.170">
    <property type="entry name" value="Protein of unknown function (DUF541), domain 1"/>
    <property type="match status" value="1"/>
</dbReference>
<reference key="1">
    <citation type="submission" date="2017-08" db="EMBL/GenBank/DDBJ databases">
        <title>A dynamic microbial community with high functional redundancy inhabits the cold, oxic subseafloor aquifer.</title>
        <authorList>
            <person name="Tully B.J."/>
            <person name="Wheat C.G."/>
            <person name="Glazer B.T."/>
            <person name="Huber J.A."/>
        </authorList>
    </citation>
    <scope>NUCLEOTIDE SEQUENCE [LARGE SCALE GENOMIC DNA]</scope>
</reference>
<feature type="signal peptide" evidence="1">
    <location>
        <begin position="1"/>
        <end position="24"/>
    </location>
</feature>
<dbReference type="Gene3D" id="3.30.70.2970">
    <property type="entry name" value="Protein of unknown function (DUF541), domain 2"/>
    <property type="match status" value="1"/>
</dbReference>
<organism evidence="2">
    <name type="scientific">OCS116 cluster bacterium</name>
    <dbReference type="NCBI Taxonomy" id="2030921"/>
    <lineage>
        <taxon>Bacteria</taxon>
        <taxon>Pseudomonadati</taxon>
        <taxon>Pseudomonadota</taxon>
        <taxon>Alphaproteobacteria</taxon>
        <taxon>OCS116 cluster</taxon>
    </lineage>
</organism>
<reference evidence="2" key="2">
    <citation type="journal article" date="2018" name="ISME J.">
        <title>A dynamic microbial community with high functional redundancy inhabits the cold, oxic subseafloor aquifer.</title>
        <authorList>
            <person name="Tully B.J."/>
            <person name="Wheat C.G."/>
            <person name="Glazer B.T."/>
            <person name="Huber J.A."/>
        </authorList>
    </citation>
    <scope>NUCLEOTIDE SEQUENCE</scope>
    <source>
        <strain evidence="2">NORP83</strain>
    </source>
</reference>
<comment type="caution">
    <text evidence="2">The sequence shown here is derived from an EMBL/GenBank/DDBJ whole genome shotgun (WGS) entry which is preliminary data.</text>
</comment>
<evidence type="ECO:0000256" key="1">
    <source>
        <dbReference type="SAM" id="SignalP"/>
    </source>
</evidence>
<gene>
    <name evidence="2" type="ORF">COB13_11105</name>
</gene>
<accession>A0A2A4YY27</accession>
<dbReference type="AlphaFoldDB" id="A0A2A4YY27"/>
<proteinExistence type="predicted"/>
<dbReference type="PANTHER" id="PTHR34387:SF2">
    <property type="entry name" value="SLR1258 PROTEIN"/>
    <property type="match status" value="1"/>
</dbReference>
<dbReference type="Pfam" id="PF04402">
    <property type="entry name" value="SIMPL"/>
    <property type="match status" value="1"/>
</dbReference>
<keyword evidence="1" id="KW-0732">Signal</keyword>
<dbReference type="InterPro" id="IPR007497">
    <property type="entry name" value="SIMPL/DUF541"/>
</dbReference>
<evidence type="ECO:0008006" key="3">
    <source>
        <dbReference type="Google" id="ProtNLM"/>
    </source>
</evidence>
<evidence type="ECO:0000313" key="2">
    <source>
        <dbReference type="EMBL" id="PCI99788.1"/>
    </source>
</evidence>
<sequence>MKFSPKLIIASALLSLTLIAPSFAETISIQGTGIVTSAPDIAYINLGVNSSAQTARVALDKNNKAMNNIINAIKKIQVETKDIQTSNFSINPRYNRIQNQEGLPEIIGYEVFNNLGITIRNLDNLGPILDKVVTLGSNRINNIQFAIAKPGPLEDQARALAAKDAKRRAEIYAATLGFNLSKIVEITEGRARNQPLMQAKMERGAMMMDAAPSGNAPIEAGQQAITSTVTVVWNIEQ</sequence>
<dbReference type="GO" id="GO:0006974">
    <property type="term" value="P:DNA damage response"/>
    <property type="evidence" value="ECO:0007669"/>
    <property type="project" value="TreeGrafter"/>
</dbReference>
<dbReference type="InterPro" id="IPR052022">
    <property type="entry name" value="26kDa_periplasmic_antigen"/>
</dbReference>
<dbReference type="PANTHER" id="PTHR34387">
    <property type="entry name" value="SLR1258 PROTEIN"/>
    <property type="match status" value="1"/>
</dbReference>
<feature type="chain" id="PRO_5012765915" description="SIMPL domain-containing protein" evidence="1">
    <location>
        <begin position="25"/>
        <end position="237"/>
    </location>
</feature>
<protein>
    <recommendedName>
        <fullName evidence="3">SIMPL domain-containing protein</fullName>
    </recommendedName>
</protein>
<dbReference type="EMBL" id="NVUS01000014">
    <property type="protein sequence ID" value="PCI99788.1"/>
    <property type="molecule type" value="Genomic_DNA"/>
</dbReference>
<name>A0A2A4YY27_9PROT</name>